<feature type="region of interest" description="Disordered" evidence="1">
    <location>
        <begin position="216"/>
        <end position="359"/>
    </location>
</feature>
<evidence type="ECO:0000313" key="3">
    <source>
        <dbReference type="Proteomes" id="UP000322873"/>
    </source>
</evidence>
<accession>A0A5M9K1L8</accession>
<dbReference type="EMBL" id="VICG01000004">
    <property type="protein sequence ID" value="KAA8572805.1"/>
    <property type="molecule type" value="Genomic_DNA"/>
</dbReference>
<proteinExistence type="predicted"/>
<gene>
    <name evidence="2" type="ORF">EYC84_003382</name>
</gene>
<feature type="region of interest" description="Disordered" evidence="1">
    <location>
        <begin position="561"/>
        <end position="589"/>
    </location>
</feature>
<sequence>MVDLHPIVIPSLEHRFRSVTYTCSGEGLCKDGYIYDAHAEKLIPPKGHKPGNTRDIETKPAGWWRAQCAFRGLNQSGSIADLQLRLREAKKKMIPELKTAETQLNQEFKKRNRIARDSNWKDLKTAEQKAEANPQRYLSEAFPKRATGRPANLDVIIVKTENRSALAEAADKLGLESVSVDAPWIGNIPPSPDRWIIIGRSRDAVWNQMRDIERAARSQQDTSLKVKEKQTLKHSASGSILPPQSFEPKPSGNRTKQTARKYAPSTGTHDSLFDETEAHTARQILPLPRKKQTARKFAPSTKARKKQTARKFAPSTSTHDNLFADSGSHTMRPPPTEALKKQTARKFAPSTSTHPRICQKKHELRVVSLEPSQALQKSENSWNVRGSYVIECPDIEDEWGEKDAELTLDIYVEKKGGRKQMFAMFNFIVVEGIMRFERPTPAARSQNESGKRKREHSYMDEDGDVLMDDIPQYDTEERAAQAITQKAHFSLKDHDHPTARRPTWGYRWRGEETGEGEIQLGSDRTLESITFSNNGKELSGTFKCDFAGKCNFTGLKVMSRPHDSRIEPEAEWAKRSEDAHSYARQARWR</sequence>
<feature type="compositionally biased region" description="Basic and acidic residues" evidence="1">
    <location>
        <begin position="561"/>
        <end position="581"/>
    </location>
</feature>
<dbReference type="VEuPathDB" id="FungiDB:MFRU_003g00840"/>
<organism evidence="2 3">
    <name type="scientific">Monilinia fructicola</name>
    <name type="common">Brown rot fungus</name>
    <name type="synonym">Ciboria fructicola</name>
    <dbReference type="NCBI Taxonomy" id="38448"/>
    <lineage>
        <taxon>Eukaryota</taxon>
        <taxon>Fungi</taxon>
        <taxon>Dikarya</taxon>
        <taxon>Ascomycota</taxon>
        <taxon>Pezizomycotina</taxon>
        <taxon>Leotiomycetes</taxon>
        <taxon>Helotiales</taxon>
        <taxon>Sclerotiniaceae</taxon>
        <taxon>Monilinia</taxon>
    </lineage>
</organism>
<keyword evidence="3" id="KW-1185">Reference proteome</keyword>
<name>A0A5M9K1L8_MONFR</name>
<evidence type="ECO:0000313" key="2">
    <source>
        <dbReference type="EMBL" id="KAA8572805.1"/>
    </source>
</evidence>
<dbReference type="Proteomes" id="UP000322873">
    <property type="component" value="Unassembled WGS sequence"/>
</dbReference>
<comment type="caution">
    <text evidence="2">The sequence shown here is derived from an EMBL/GenBank/DDBJ whole genome shotgun (WGS) entry which is preliminary data.</text>
</comment>
<reference evidence="2 3" key="1">
    <citation type="submission" date="2019-06" db="EMBL/GenBank/DDBJ databases">
        <title>Genome Sequence of the Brown Rot Fungal Pathogen Monilinia fructicola.</title>
        <authorList>
            <person name="De Miccolis Angelini R.M."/>
            <person name="Landi L."/>
            <person name="Abate D."/>
            <person name="Pollastro S."/>
            <person name="Romanazzi G."/>
            <person name="Faretra F."/>
        </authorList>
    </citation>
    <scope>NUCLEOTIDE SEQUENCE [LARGE SCALE GENOMIC DNA]</scope>
    <source>
        <strain evidence="2 3">Mfrc123</strain>
    </source>
</reference>
<dbReference type="AlphaFoldDB" id="A0A5M9K1L8"/>
<evidence type="ECO:0000256" key="1">
    <source>
        <dbReference type="SAM" id="MobiDB-lite"/>
    </source>
</evidence>
<protein>
    <submittedName>
        <fullName evidence="2">Uncharacterized protein</fullName>
    </submittedName>
</protein>